<proteinExistence type="predicted"/>
<dbReference type="EMBL" id="BK016190">
    <property type="protein sequence ID" value="DAG01302.1"/>
    <property type="molecule type" value="Genomic_DNA"/>
</dbReference>
<organism evidence="1">
    <name type="scientific">Myoviridae sp. ctk6V34</name>
    <dbReference type="NCBI Taxonomy" id="2825164"/>
    <lineage>
        <taxon>Viruses</taxon>
        <taxon>Duplodnaviria</taxon>
        <taxon>Heunggongvirae</taxon>
        <taxon>Uroviricota</taxon>
        <taxon>Caudoviricetes</taxon>
    </lineage>
</organism>
<accession>A0A8S5V3N0</accession>
<evidence type="ECO:0000313" key="1">
    <source>
        <dbReference type="EMBL" id="DAG01302.1"/>
    </source>
</evidence>
<sequence>MQEIIVEKDTKIIKGIERKFDETELSFICNNVIYSKLLFDRFQSIEVSDKIVPFKYCYTPEQGFYEKPNWVEPDTSNTFGIPDDVYMAIKKQAIQEVQNELNK</sequence>
<protein>
    <submittedName>
        <fullName evidence="1">Uncharacterized protein</fullName>
    </submittedName>
</protein>
<name>A0A8S5V3N0_9CAUD</name>
<reference evidence="1" key="1">
    <citation type="journal article" date="2021" name="Proc. Natl. Acad. Sci. U.S.A.">
        <title>A Catalog of Tens of Thousands of Viruses from Human Metagenomes Reveals Hidden Associations with Chronic Diseases.</title>
        <authorList>
            <person name="Tisza M.J."/>
            <person name="Buck C.B."/>
        </authorList>
    </citation>
    <scope>NUCLEOTIDE SEQUENCE</scope>
    <source>
        <strain evidence="1">Ctk6V34</strain>
    </source>
</reference>